<dbReference type="AlphaFoldDB" id="A0A0H5SHH0"/>
<keyword evidence="2" id="KW-1185">Reference proteome</keyword>
<dbReference type="RefSeq" id="WP_158245940.1">
    <property type="nucleotide sequence ID" value="NZ_CVTD020000017.1"/>
</dbReference>
<sequence>MEQYKNVTVRIINGCKVTSKTILLSEEEENKKLTEIKQMFLELAKKAKDKTA</sequence>
<dbReference type="EMBL" id="CVTD020000017">
    <property type="protein sequence ID" value="CRZ34957.1"/>
    <property type="molecule type" value="Genomic_DNA"/>
</dbReference>
<protein>
    <submittedName>
        <fullName evidence="1">Uncharacterized protein</fullName>
    </submittedName>
</protein>
<gene>
    <name evidence="1" type="ORF">HHT355_1757</name>
</gene>
<evidence type="ECO:0000313" key="1">
    <source>
        <dbReference type="EMBL" id="CRZ34957.1"/>
    </source>
</evidence>
<name>A0A0H5SHH0_HERHM</name>
<proteinExistence type="predicted"/>
<evidence type="ECO:0000313" key="2">
    <source>
        <dbReference type="Proteomes" id="UP000236497"/>
    </source>
</evidence>
<reference evidence="1 2" key="1">
    <citation type="submission" date="2015-06" db="EMBL/GenBank/DDBJ databases">
        <authorList>
            <person name="Wibberg Daniel"/>
        </authorList>
    </citation>
    <scope>NUCLEOTIDE SEQUENCE [LARGE SCALE GENOMIC DNA]</scope>
    <source>
        <strain evidence="1 2">T3/55T</strain>
    </source>
</reference>
<accession>A0A0H5SHH0</accession>
<organism evidence="1 2">
    <name type="scientific">Herbinix hemicellulosilytica</name>
    <dbReference type="NCBI Taxonomy" id="1564487"/>
    <lineage>
        <taxon>Bacteria</taxon>
        <taxon>Bacillati</taxon>
        <taxon>Bacillota</taxon>
        <taxon>Clostridia</taxon>
        <taxon>Lachnospirales</taxon>
        <taxon>Lachnospiraceae</taxon>
        <taxon>Herbinix</taxon>
    </lineage>
</organism>
<dbReference type="Proteomes" id="UP000236497">
    <property type="component" value="Unassembled WGS sequence"/>
</dbReference>